<protein>
    <submittedName>
        <fullName evidence="10">S-adenosylmethionine decarboxylase proenzyme</fullName>
    </submittedName>
</protein>
<dbReference type="SUPFAM" id="SSF56276">
    <property type="entry name" value="S-adenosylmethionine decarboxylase"/>
    <property type="match status" value="1"/>
</dbReference>
<gene>
    <name evidence="10" type="ORF">Pan265_27520</name>
</gene>
<keyword evidence="2" id="KW-0210">Decarboxylase</keyword>
<dbReference type="Pfam" id="PF02675">
    <property type="entry name" value="AdoMet_dc"/>
    <property type="match status" value="1"/>
</dbReference>
<keyword evidence="11" id="KW-1185">Reference proteome</keyword>
<dbReference type="EMBL" id="CP036280">
    <property type="protein sequence ID" value="QDU72876.1"/>
    <property type="molecule type" value="Genomic_DNA"/>
</dbReference>
<dbReference type="RefSeq" id="WP_236254464.1">
    <property type="nucleotide sequence ID" value="NZ_CP036280.1"/>
</dbReference>
<dbReference type="GO" id="GO:0004014">
    <property type="term" value="F:adenosylmethionine decarboxylase activity"/>
    <property type="evidence" value="ECO:0007669"/>
    <property type="project" value="InterPro"/>
</dbReference>
<keyword evidence="9" id="KW-0670">Pyruvate</keyword>
<evidence type="ECO:0000256" key="5">
    <source>
        <dbReference type="ARBA" id="ARBA00023115"/>
    </source>
</evidence>
<keyword evidence="8" id="KW-0704">Schiff base</keyword>
<evidence type="ECO:0000256" key="8">
    <source>
        <dbReference type="ARBA" id="ARBA00023270"/>
    </source>
</evidence>
<evidence type="ECO:0000256" key="2">
    <source>
        <dbReference type="ARBA" id="ARBA00022793"/>
    </source>
</evidence>
<evidence type="ECO:0000256" key="7">
    <source>
        <dbReference type="ARBA" id="ARBA00023239"/>
    </source>
</evidence>
<sequence>MLEHKHLIIRADVVRPPRGVEATLAWFTALVGKIGMKLVDLPNNPNCFYMDTPGNRGLTCVGIIETSHIALHAWDEDEPGMVQLDVYSCKDFDPEDVLDHLAEFEPTRVVYKHLDREHGLVELVPALA</sequence>
<comment type="cofactor">
    <cofactor evidence="1">
        <name>pyruvate</name>
        <dbReference type="ChEBI" id="CHEBI:15361"/>
    </cofactor>
</comment>
<evidence type="ECO:0000256" key="4">
    <source>
        <dbReference type="ARBA" id="ARBA00023066"/>
    </source>
</evidence>
<dbReference type="InterPro" id="IPR003826">
    <property type="entry name" value="AdoMetDC_fam_prok"/>
</dbReference>
<name>A0A518C0X4_9BACT</name>
<dbReference type="InterPro" id="IPR016067">
    <property type="entry name" value="S-AdoMet_deCO2ase_core"/>
</dbReference>
<evidence type="ECO:0000313" key="10">
    <source>
        <dbReference type="EMBL" id="QDU72876.1"/>
    </source>
</evidence>
<proteinExistence type="predicted"/>
<evidence type="ECO:0000256" key="9">
    <source>
        <dbReference type="ARBA" id="ARBA00023317"/>
    </source>
</evidence>
<keyword evidence="7" id="KW-0456">Lyase</keyword>
<evidence type="ECO:0000256" key="3">
    <source>
        <dbReference type="ARBA" id="ARBA00022813"/>
    </source>
</evidence>
<dbReference type="Proteomes" id="UP000320386">
    <property type="component" value="Chromosome"/>
</dbReference>
<keyword evidence="5" id="KW-0620">Polyamine biosynthesis</keyword>
<accession>A0A518C0X4</accession>
<dbReference type="AlphaFoldDB" id="A0A518C0X4"/>
<evidence type="ECO:0000313" key="11">
    <source>
        <dbReference type="Proteomes" id="UP000320386"/>
    </source>
</evidence>
<keyword evidence="6" id="KW-0865">Zymogen</keyword>
<dbReference type="KEGG" id="mcad:Pan265_27520"/>
<dbReference type="GO" id="GO:0008295">
    <property type="term" value="P:spermidine biosynthetic process"/>
    <property type="evidence" value="ECO:0007669"/>
    <property type="project" value="UniProtKB-KW"/>
</dbReference>
<evidence type="ECO:0000256" key="6">
    <source>
        <dbReference type="ARBA" id="ARBA00023145"/>
    </source>
</evidence>
<evidence type="ECO:0000256" key="1">
    <source>
        <dbReference type="ARBA" id="ARBA00001928"/>
    </source>
</evidence>
<keyword evidence="3" id="KW-0068">Autocatalytic cleavage</keyword>
<organism evidence="10 11">
    <name type="scientific">Mucisphaera calidilacus</name>
    <dbReference type="NCBI Taxonomy" id="2527982"/>
    <lineage>
        <taxon>Bacteria</taxon>
        <taxon>Pseudomonadati</taxon>
        <taxon>Planctomycetota</taxon>
        <taxon>Phycisphaerae</taxon>
        <taxon>Phycisphaerales</taxon>
        <taxon>Phycisphaeraceae</taxon>
        <taxon>Mucisphaera</taxon>
    </lineage>
</organism>
<keyword evidence="4" id="KW-0745">Spermidine biosynthesis</keyword>
<dbReference type="Gene3D" id="3.60.90.10">
    <property type="entry name" value="S-adenosylmethionine decarboxylase"/>
    <property type="match status" value="1"/>
</dbReference>
<reference evidence="10 11" key="1">
    <citation type="submission" date="2019-02" db="EMBL/GenBank/DDBJ databases">
        <title>Deep-cultivation of Planctomycetes and their phenomic and genomic characterization uncovers novel biology.</title>
        <authorList>
            <person name="Wiegand S."/>
            <person name="Jogler M."/>
            <person name="Boedeker C."/>
            <person name="Pinto D."/>
            <person name="Vollmers J."/>
            <person name="Rivas-Marin E."/>
            <person name="Kohn T."/>
            <person name="Peeters S.H."/>
            <person name="Heuer A."/>
            <person name="Rast P."/>
            <person name="Oberbeckmann S."/>
            <person name="Bunk B."/>
            <person name="Jeske O."/>
            <person name="Meyerdierks A."/>
            <person name="Storesund J.E."/>
            <person name="Kallscheuer N."/>
            <person name="Luecker S."/>
            <person name="Lage O.M."/>
            <person name="Pohl T."/>
            <person name="Merkel B.J."/>
            <person name="Hornburger P."/>
            <person name="Mueller R.-W."/>
            <person name="Bruemmer F."/>
            <person name="Labrenz M."/>
            <person name="Spormann A.M."/>
            <person name="Op den Camp H."/>
            <person name="Overmann J."/>
            <person name="Amann R."/>
            <person name="Jetten M.S.M."/>
            <person name="Mascher T."/>
            <person name="Medema M.H."/>
            <person name="Devos D.P."/>
            <person name="Kaster A.-K."/>
            <person name="Ovreas L."/>
            <person name="Rohde M."/>
            <person name="Galperin M.Y."/>
            <person name="Jogler C."/>
        </authorList>
    </citation>
    <scope>NUCLEOTIDE SEQUENCE [LARGE SCALE GENOMIC DNA]</scope>
    <source>
        <strain evidence="10 11">Pan265</strain>
    </source>
</reference>